<dbReference type="PANTHER" id="PTHR21549:SF1">
    <property type="entry name" value="COILED-COIL DOMAIN-CONTAINING PROTEIN 148"/>
    <property type="match status" value="1"/>
</dbReference>
<dbReference type="EMBL" id="OVEO01000006">
    <property type="protein sequence ID" value="SPQ96593.1"/>
    <property type="molecule type" value="Genomic_DNA"/>
</dbReference>
<feature type="coiled-coil region" evidence="2">
    <location>
        <begin position="416"/>
        <end position="454"/>
    </location>
</feature>
<organism evidence="3 4">
    <name type="scientific">Plasmodiophora brassicae</name>
    <name type="common">Clubroot disease agent</name>
    <dbReference type="NCBI Taxonomy" id="37360"/>
    <lineage>
        <taxon>Eukaryota</taxon>
        <taxon>Sar</taxon>
        <taxon>Rhizaria</taxon>
        <taxon>Endomyxa</taxon>
        <taxon>Phytomyxea</taxon>
        <taxon>Plasmodiophorida</taxon>
        <taxon>Plasmodiophoridae</taxon>
        <taxon>Plasmodiophora</taxon>
    </lineage>
</organism>
<name>A0A3P3Y8U2_PLABS</name>
<dbReference type="InterPro" id="IPR039902">
    <property type="entry name" value="CCDC148/CCDC112"/>
</dbReference>
<geneLocation type="mitochondrion" evidence="3"/>
<protein>
    <submittedName>
        <fullName evidence="3">Uncharacterized protein</fullName>
    </submittedName>
</protein>
<reference evidence="3 4" key="1">
    <citation type="submission" date="2018-03" db="EMBL/GenBank/DDBJ databases">
        <authorList>
            <person name="Fogelqvist J."/>
        </authorList>
    </citation>
    <scope>NUCLEOTIDE SEQUENCE [LARGE SCALE GENOMIC DNA]</scope>
</reference>
<evidence type="ECO:0000313" key="3">
    <source>
        <dbReference type="EMBL" id="SPQ96593.1"/>
    </source>
</evidence>
<evidence type="ECO:0000313" key="4">
    <source>
        <dbReference type="Proteomes" id="UP000290189"/>
    </source>
</evidence>
<gene>
    <name evidence="3" type="ORF">PLBR_LOCUS3808</name>
</gene>
<evidence type="ECO:0000256" key="1">
    <source>
        <dbReference type="ARBA" id="ARBA00023054"/>
    </source>
</evidence>
<feature type="coiled-coil region" evidence="2">
    <location>
        <begin position="328"/>
        <end position="388"/>
    </location>
</feature>
<accession>A0A3P3Y8U2</accession>
<sequence length="558" mass="65269">MSGRSATCPSRSRTRFAHQRPTIANPWTRQSTSVSRYKHTLSLGLPGTSSGGSGISFADRCRLPFMALKSDENEKRFKEIFGLVHRRKRRERRANALREHKLEWAAEYRDLQLTVRRLETDIGRMCQLAGVEAMEVGEADLGDIDIPCPVEYLTNMIDNEWKRFQQDHDDTATCLASETSSSTRSTGTEQSIPGLAALQAEFESKRDQIGLDYKRRRDHGIQQHNEWCQSHGIDPKSKTGGWNVDQHHRFERLHRAYFRKEGRRRDRLLQRVRLELGLAMSDDDVRLHVEWYERTRAASAWRRDLKADQQRDLAHLTAWFDSESAKVNEQWAEELQRAEQRRQCQKRCDELHGRLAEVRVGWEQRRRAEEEQRRRAEADAAQKCEEQNAQWRERQRVNHELVEQYHREKAAQAAAEAELVKALEEEQRAIRRMMQEVNHERVEYRDRCLQERREQRRRMVEAAIVDLQARERRLEAIRSQVRIEVERDPVRMMQATVASEVRQAATNAPGTFPPVFGYSDEELMKDTRFAVAVALSEAGLYSTPYANRLMNAAAFYRS</sequence>
<dbReference type="AlphaFoldDB" id="A0A3P3Y8U2"/>
<keyword evidence="1 2" id="KW-0175">Coiled coil</keyword>
<evidence type="ECO:0000256" key="2">
    <source>
        <dbReference type="SAM" id="Coils"/>
    </source>
</evidence>
<keyword evidence="3" id="KW-0496">Mitochondrion</keyword>
<dbReference type="PANTHER" id="PTHR21549">
    <property type="entry name" value="MUTATED IN BLADDER CANCER 1"/>
    <property type="match status" value="1"/>
</dbReference>
<dbReference type="Proteomes" id="UP000290189">
    <property type="component" value="Unassembled WGS sequence"/>
</dbReference>
<proteinExistence type="predicted"/>